<gene>
    <name evidence="17" type="ORF">HDID_LOCUS8325</name>
</gene>
<keyword evidence="8 13" id="KW-0175">Coiled coil</keyword>
<evidence type="ECO:0000256" key="4">
    <source>
        <dbReference type="ARBA" id="ARBA00022475"/>
    </source>
</evidence>
<evidence type="ECO:0000256" key="2">
    <source>
        <dbReference type="ARBA" id="ARBA00015897"/>
    </source>
</evidence>
<evidence type="ECO:0000256" key="3">
    <source>
        <dbReference type="ARBA" id="ARBA00022448"/>
    </source>
</evidence>
<keyword evidence="7 15" id="KW-1133">Transmembrane helix</keyword>
<keyword evidence="6" id="KW-0851">Voltage-gated channel</keyword>
<feature type="transmembrane region" description="Helical" evidence="15">
    <location>
        <begin position="267"/>
        <end position="287"/>
    </location>
</feature>
<feature type="coiled-coil region" evidence="13">
    <location>
        <begin position="361"/>
        <end position="392"/>
    </location>
</feature>
<dbReference type="PANTHER" id="PTHR46480:SF1">
    <property type="entry name" value="VOLTAGE-GATED HYDROGEN CHANNEL 1"/>
    <property type="match status" value="1"/>
</dbReference>
<evidence type="ECO:0000259" key="16">
    <source>
        <dbReference type="Pfam" id="PF00520"/>
    </source>
</evidence>
<feature type="domain" description="Ion transport" evidence="16">
    <location>
        <begin position="266"/>
        <end position="343"/>
    </location>
</feature>
<feature type="transmembrane region" description="Helical" evidence="15">
    <location>
        <begin position="108"/>
        <end position="127"/>
    </location>
</feature>
<evidence type="ECO:0000256" key="5">
    <source>
        <dbReference type="ARBA" id="ARBA00022692"/>
    </source>
</evidence>
<evidence type="ECO:0000256" key="7">
    <source>
        <dbReference type="ARBA" id="ARBA00022989"/>
    </source>
</evidence>
<keyword evidence="9" id="KW-0406">Ion transport</keyword>
<evidence type="ECO:0000256" key="8">
    <source>
        <dbReference type="ARBA" id="ARBA00023054"/>
    </source>
</evidence>
<evidence type="ECO:0000256" key="12">
    <source>
        <dbReference type="ARBA" id="ARBA00031989"/>
    </source>
</evidence>
<dbReference type="InterPro" id="IPR005821">
    <property type="entry name" value="Ion_trans_dom"/>
</dbReference>
<evidence type="ECO:0000256" key="1">
    <source>
        <dbReference type="ARBA" id="ARBA00004651"/>
    </source>
</evidence>
<dbReference type="GO" id="GO:0034702">
    <property type="term" value="C:monoatomic ion channel complex"/>
    <property type="evidence" value="ECO:0007669"/>
    <property type="project" value="UniProtKB-KW"/>
</dbReference>
<dbReference type="OrthoDB" id="427456at2759"/>
<dbReference type="AlphaFoldDB" id="A0A158QF49"/>
<evidence type="ECO:0000313" key="19">
    <source>
        <dbReference type="WBParaSite" id="HDID_0000832701-mRNA-1"/>
    </source>
</evidence>
<dbReference type="EMBL" id="UYSG01011062">
    <property type="protein sequence ID" value="VDL60643.1"/>
    <property type="molecule type" value="Genomic_DNA"/>
</dbReference>
<sequence length="831" mass="94447">MQRMIEKSLRQQQVQQQQQQNVSSQRRKGMLEKMPSIVSDESRETDDYTRYNYELSWANSKTFIKQLAKDNIDSSLLNEELQRHAENRRRRSWRAKCLGRFRSNIAQILLCILVLIDSGIVITEIILEIRSIQNYKQFFDIHAQRLSYIMANQNFHWTGSWCVPPGIILENKPIETSNDRLHMNQIHRTIIPLGSTASTDEHRLAVLEDFLECWRAYVDNAEKTKLGGCNLDLLQRCIHLNTSEIQEPETSERNLTNPATLHRASEAMHYISIGVTGLFIVTTVLKIVCLGKKFFLNVYEVIDALVILTSFISDISYIKLDSQEIAAMVILLLWRIVRLINAMLMYERQRCEFRVVLQKRARRLQERKVDNLQRTKELQEKHITNLEELARNIGCSEETLRDCKPRYVYHSKEQTQNALKSIAALTTGFMGGLVGAPLAQKESIARFATSSPPTTNANQASLFNNHQKTLIYTSLTVSQSSLAAVGDTSSIGAYDSLNSCKGILASLIHEDGPSSPGSLSSLPSSSRKELMMRSQAENLVRNVLLHQISNVLEESEAHFNRSTYFSPRRKTLVGLDNERSLLKGLLSGNCRKHVSFEGRKERGQSLDLGIPPINNNRRQTLSALDKFNFYFPRRSNFNLLHRKHHQVTNAAFDTDESESASTHITFPHQQVSPLPEEAVSSQPQSITTTNPPILQINEIEAQDMDEHSEEVEDSYSVEDDMEGIESPVKKKRRRRRRTPDVASVYRRSSEALSAVAASVNGACGLVRRNSYCPTRLMPPDTEQLLVPERKARSENGSQPTIIRTSSERQFYVSPVVSDELIIIIDLCSSSV</sequence>
<evidence type="ECO:0000256" key="10">
    <source>
        <dbReference type="ARBA" id="ARBA00023136"/>
    </source>
</evidence>
<dbReference type="GO" id="GO:0030171">
    <property type="term" value="F:voltage-gated proton channel activity"/>
    <property type="evidence" value="ECO:0007669"/>
    <property type="project" value="InterPro"/>
</dbReference>
<keyword evidence="5 15" id="KW-0812">Transmembrane</keyword>
<keyword evidence="10 15" id="KW-0472">Membrane</keyword>
<feature type="compositionally biased region" description="Low complexity" evidence="14">
    <location>
        <begin position="11"/>
        <end position="24"/>
    </location>
</feature>
<evidence type="ECO:0000256" key="13">
    <source>
        <dbReference type="SAM" id="Coils"/>
    </source>
</evidence>
<reference evidence="17 18" key="2">
    <citation type="submission" date="2018-11" db="EMBL/GenBank/DDBJ databases">
        <authorList>
            <consortium name="Pathogen Informatics"/>
        </authorList>
    </citation>
    <scope>NUCLEOTIDE SEQUENCE [LARGE SCALE GENOMIC DNA]</scope>
</reference>
<dbReference type="GO" id="GO:0005886">
    <property type="term" value="C:plasma membrane"/>
    <property type="evidence" value="ECO:0007669"/>
    <property type="project" value="UniProtKB-SubCell"/>
</dbReference>
<dbReference type="InterPro" id="IPR027359">
    <property type="entry name" value="Volt_channel_dom_sf"/>
</dbReference>
<dbReference type="Pfam" id="PF00520">
    <property type="entry name" value="Ion_trans"/>
    <property type="match status" value="1"/>
</dbReference>
<name>A0A158QF49_HYMDI</name>
<dbReference type="PANTHER" id="PTHR46480">
    <property type="entry name" value="F20B24.22"/>
    <property type="match status" value="1"/>
</dbReference>
<feature type="compositionally biased region" description="Polar residues" evidence="14">
    <location>
        <begin position="679"/>
        <end position="692"/>
    </location>
</feature>
<dbReference type="Proteomes" id="UP000274504">
    <property type="component" value="Unassembled WGS sequence"/>
</dbReference>
<evidence type="ECO:0000256" key="15">
    <source>
        <dbReference type="SAM" id="Phobius"/>
    </source>
</evidence>
<evidence type="ECO:0000256" key="11">
    <source>
        <dbReference type="ARBA" id="ARBA00023303"/>
    </source>
</evidence>
<protein>
    <recommendedName>
        <fullName evidence="2">Voltage-gated hydrogen channel 1</fullName>
    </recommendedName>
    <alternativeName>
        <fullName evidence="12">Hydrogen voltage-gated channel 1</fullName>
    </alternativeName>
</protein>
<feature type="compositionally biased region" description="Acidic residues" evidence="14">
    <location>
        <begin position="700"/>
        <end position="723"/>
    </location>
</feature>
<organism evidence="19">
    <name type="scientific">Hymenolepis diminuta</name>
    <name type="common">Rat tapeworm</name>
    <dbReference type="NCBI Taxonomy" id="6216"/>
    <lineage>
        <taxon>Eukaryota</taxon>
        <taxon>Metazoa</taxon>
        <taxon>Spiralia</taxon>
        <taxon>Lophotrochozoa</taxon>
        <taxon>Platyhelminthes</taxon>
        <taxon>Cestoda</taxon>
        <taxon>Eucestoda</taxon>
        <taxon>Cyclophyllidea</taxon>
        <taxon>Hymenolepididae</taxon>
        <taxon>Hymenolepis</taxon>
    </lineage>
</organism>
<feature type="transmembrane region" description="Helical" evidence="15">
    <location>
        <begin position="294"/>
        <end position="313"/>
    </location>
</feature>
<keyword evidence="4" id="KW-1003">Cell membrane</keyword>
<reference evidence="19" key="1">
    <citation type="submission" date="2016-04" db="UniProtKB">
        <authorList>
            <consortium name="WormBaseParasite"/>
        </authorList>
    </citation>
    <scope>IDENTIFICATION</scope>
</reference>
<feature type="region of interest" description="Disordered" evidence="14">
    <location>
        <begin position="1"/>
        <end position="42"/>
    </location>
</feature>
<dbReference type="Gene3D" id="1.20.120.350">
    <property type="entry name" value="Voltage-gated potassium channels. Chain C"/>
    <property type="match status" value="1"/>
</dbReference>
<evidence type="ECO:0000256" key="6">
    <source>
        <dbReference type="ARBA" id="ARBA00022882"/>
    </source>
</evidence>
<accession>A0A158QF49</accession>
<keyword evidence="11" id="KW-0407">Ion channel</keyword>
<feature type="region of interest" description="Disordered" evidence="14">
    <location>
        <begin position="668"/>
        <end position="739"/>
    </location>
</feature>
<evidence type="ECO:0000256" key="9">
    <source>
        <dbReference type="ARBA" id="ARBA00023065"/>
    </source>
</evidence>
<evidence type="ECO:0000313" key="18">
    <source>
        <dbReference type="Proteomes" id="UP000274504"/>
    </source>
</evidence>
<proteinExistence type="predicted"/>
<evidence type="ECO:0000256" key="14">
    <source>
        <dbReference type="SAM" id="MobiDB-lite"/>
    </source>
</evidence>
<comment type="subcellular location">
    <subcellularLocation>
        <location evidence="1">Cell membrane</location>
        <topology evidence="1">Multi-pass membrane protein</topology>
    </subcellularLocation>
</comment>
<dbReference type="WBParaSite" id="HDID_0000832701-mRNA-1">
    <property type="protein sequence ID" value="HDID_0000832701-mRNA-1"/>
    <property type="gene ID" value="HDID_0000832701"/>
</dbReference>
<keyword evidence="3" id="KW-0813">Transport</keyword>
<dbReference type="InterPro" id="IPR031846">
    <property type="entry name" value="Hvcn1"/>
</dbReference>
<evidence type="ECO:0000313" key="17">
    <source>
        <dbReference type="EMBL" id="VDL60643.1"/>
    </source>
</evidence>